<dbReference type="SUPFAM" id="SSF100950">
    <property type="entry name" value="NagB/RpiA/CoA transferase-like"/>
    <property type="match status" value="1"/>
</dbReference>
<sequence>MKKIGNFNIFIDKSFDSVCELAAQEILDFIKKKPNAVIGLATGNTPKGLYKSLVKKAKEQNVSFKQVTTFNLDEYVGLDEKSSDSYNVYMQKHLFQHLDFDENRIHLPSLSKDIEQNIDDYQKLLSEHKIDIQILGIGSNGHIGFNEPGTKFDSKVHLADLTESTIYDNQIYFKDTNNIPKQAITMGIDDIMKAGKILLLASGSNKRKTIKTLIDGQITESFPASILKKHPLVYIYLDHHAALDISTLQF</sequence>
<keyword evidence="4" id="KW-0378">Hydrolase</keyword>
<protein>
    <recommendedName>
        <fullName evidence="2">Glucosamine-6-phosphate deaminase</fullName>
        <ecNumber evidence="2">3.5.99.6</ecNumber>
    </recommendedName>
</protein>
<evidence type="ECO:0000313" key="4">
    <source>
        <dbReference type="EMBL" id="MDI6452419.1"/>
    </source>
</evidence>
<dbReference type="InterPro" id="IPR018321">
    <property type="entry name" value="Glucosamine6P_isomerase_CS"/>
</dbReference>
<dbReference type="Proteomes" id="UP001431532">
    <property type="component" value="Unassembled WGS sequence"/>
</dbReference>
<name>A0AAW6U8Y2_9MOLU</name>
<dbReference type="CDD" id="cd01399">
    <property type="entry name" value="GlcN6P_deaminase"/>
    <property type="match status" value="1"/>
</dbReference>
<dbReference type="EMBL" id="JASCXW010000004">
    <property type="protein sequence ID" value="MDI6452419.1"/>
    <property type="molecule type" value="Genomic_DNA"/>
</dbReference>
<evidence type="ECO:0000256" key="2">
    <source>
        <dbReference type="NCBIfam" id="TIGR00502"/>
    </source>
</evidence>
<dbReference type="Pfam" id="PF01182">
    <property type="entry name" value="Glucosamine_iso"/>
    <property type="match status" value="1"/>
</dbReference>
<dbReference type="PANTHER" id="PTHR42892:SF1">
    <property type="entry name" value="GLUCOSAMINE-6-PHOSPHATE ISOMERASE"/>
    <property type="match status" value="1"/>
</dbReference>
<dbReference type="InterPro" id="IPR037171">
    <property type="entry name" value="NagB/RpiA_transferase-like"/>
</dbReference>
<dbReference type="PROSITE" id="PS01161">
    <property type="entry name" value="GLC_GALNAC_ISOMERASE"/>
    <property type="match status" value="1"/>
</dbReference>
<gene>
    <name evidence="4" type="primary">nagB</name>
    <name evidence="4" type="ORF">QJ521_02475</name>
</gene>
<dbReference type="EC" id="3.5.99.6" evidence="2"/>
<dbReference type="NCBIfam" id="TIGR00502">
    <property type="entry name" value="nagB"/>
    <property type="match status" value="1"/>
</dbReference>
<dbReference type="GO" id="GO:0006046">
    <property type="term" value="P:N-acetylglucosamine catabolic process"/>
    <property type="evidence" value="ECO:0007669"/>
    <property type="project" value="UniProtKB-UniRule"/>
</dbReference>
<dbReference type="InterPro" id="IPR052960">
    <property type="entry name" value="GlcN6P_deaminase-like"/>
</dbReference>
<evidence type="ECO:0000259" key="3">
    <source>
        <dbReference type="Pfam" id="PF01182"/>
    </source>
</evidence>
<proteinExistence type="predicted"/>
<dbReference type="GO" id="GO:0005975">
    <property type="term" value="P:carbohydrate metabolic process"/>
    <property type="evidence" value="ECO:0007669"/>
    <property type="project" value="InterPro"/>
</dbReference>
<dbReference type="GO" id="GO:0004342">
    <property type="term" value="F:glucosamine-6-phosphate deaminase activity"/>
    <property type="evidence" value="ECO:0007669"/>
    <property type="project" value="UniProtKB-UniRule"/>
</dbReference>
<dbReference type="InterPro" id="IPR006148">
    <property type="entry name" value="Glc/Gal-6P_isomerase"/>
</dbReference>
<evidence type="ECO:0000256" key="1">
    <source>
        <dbReference type="ARBA" id="ARBA00023277"/>
    </source>
</evidence>
<feature type="domain" description="Glucosamine/galactosamine-6-phosphate isomerase" evidence="3">
    <location>
        <begin position="15"/>
        <end position="228"/>
    </location>
</feature>
<dbReference type="AlphaFoldDB" id="A0AAW6U8Y2"/>
<evidence type="ECO:0000313" key="5">
    <source>
        <dbReference type="Proteomes" id="UP001431532"/>
    </source>
</evidence>
<dbReference type="InterPro" id="IPR004547">
    <property type="entry name" value="Glucosamine6P_isomerase"/>
</dbReference>
<dbReference type="Gene3D" id="3.40.50.1360">
    <property type="match status" value="1"/>
</dbReference>
<reference evidence="4" key="1">
    <citation type="submission" date="2023-05" db="EMBL/GenBank/DDBJ databases">
        <title>Mariniplasma microaerophilum sp. nov., a novel anaerobic mollicute isolated from terrestrial mud volcano, Taman Peninsula, Russia.</title>
        <authorList>
            <person name="Khomyakova M.A."/>
            <person name="Merkel A.Y."/>
            <person name="Slobodkin A.I."/>
        </authorList>
    </citation>
    <scope>NUCLEOTIDE SEQUENCE</scope>
    <source>
        <strain evidence="4">M4Ah</strain>
    </source>
</reference>
<dbReference type="RefSeq" id="WP_282838834.1">
    <property type="nucleotide sequence ID" value="NZ_JASCXW010000004.1"/>
</dbReference>
<accession>A0AAW6U8Y2</accession>
<organism evidence="4 5">
    <name type="scientific">Peloplasma aerotolerans</name>
    <dbReference type="NCBI Taxonomy" id="3044389"/>
    <lineage>
        <taxon>Bacteria</taxon>
        <taxon>Bacillati</taxon>
        <taxon>Mycoplasmatota</taxon>
        <taxon>Mollicutes</taxon>
        <taxon>Acholeplasmatales</taxon>
        <taxon>Acholeplasmataceae</taxon>
        <taxon>Peloplasma</taxon>
    </lineage>
</organism>
<comment type="caution">
    <text evidence="4">The sequence shown here is derived from an EMBL/GenBank/DDBJ whole genome shotgun (WGS) entry which is preliminary data.</text>
</comment>
<dbReference type="PANTHER" id="PTHR42892">
    <property type="entry name" value="GLUCOSAMINE-6-PHOSPHATE DEAMINASE-LIKE PROTEIN BT_0258-RELATED"/>
    <property type="match status" value="1"/>
</dbReference>
<keyword evidence="5" id="KW-1185">Reference proteome</keyword>
<keyword evidence="1" id="KW-0119">Carbohydrate metabolism</keyword>